<dbReference type="PANTHER" id="PTHR36156:SF2">
    <property type="entry name" value="CUPIN TYPE-2 DOMAIN-CONTAINING PROTEIN"/>
    <property type="match status" value="1"/>
</dbReference>
<dbReference type="CDD" id="cd02231">
    <property type="entry name" value="cupin_BLL6423-like"/>
    <property type="match status" value="1"/>
</dbReference>
<accession>A0ABV1K9Q1</accession>
<evidence type="ECO:0000313" key="3">
    <source>
        <dbReference type="Proteomes" id="UP001494902"/>
    </source>
</evidence>
<dbReference type="InterPro" id="IPR047142">
    <property type="entry name" value="OryJ/VirC-like"/>
</dbReference>
<protein>
    <submittedName>
        <fullName evidence="2">Cupin domain-containing protein</fullName>
    </submittedName>
</protein>
<dbReference type="InterPro" id="IPR014710">
    <property type="entry name" value="RmlC-like_jellyroll"/>
</dbReference>
<dbReference type="Proteomes" id="UP001494902">
    <property type="component" value="Unassembled WGS sequence"/>
</dbReference>
<evidence type="ECO:0000313" key="2">
    <source>
        <dbReference type="EMBL" id="MEQ3551206.1"/>
    </source>
</evidence>
<evidence type="ECO:0000259" key="1">
    <source>
        <dbReference type="Pfam" id="PF07883"/>
    </source>
</evidence>
<dbReference type="InterPro" id="IPR013096">
    <property type="entry name" value="Cupin_2"/>
</dbReference>
<dbReference type="InterPro" id="IPR011051">
    <property type="entry name" value="RmlC_Cupin_sf"/>
</dbReference>
<organism evidence="2 3">
    <name type="scientific">Pseudonocardia nematodicida</name>
    <dbReference type="NCBI Taxonomy" id="1206997"/>
    <lineage>
        <taxon>Bacteria</taxon>
        <taxon>Bacillati</taxon>
        <taxon>Actinomycetota</taxon>
        <taxon>Actinomycetes</taxon>
        <taxon>Pseudonocardiales</taxon>
        <taxon>Pseudonocardiaceae</taxon>
        <taxon>Pseudonocardia</taxon>
    </lineage>
</organism>
<dbReference type="Gene3D" id="2.60.120.10">
    <property type="entry name" value="Jelly Rolls"/>
    <property type="match status" value="1"/>
</dbReference>
<reference evidence="2 3" key="1">
    <citation type="submission" date="2024-03" db="EMBL/GenBank/DDBJ databases">
        <title>Draft genome sequence of Pseudonocardia nematodicida JCM 31783.</title>
        <authorList>
            <person name="Butdee W."/>
            <person name="Duangmal K."/>
        </authorList>
    </citation>
    <scope>NUCLEOTIDE SEQUENCE [LARGE SCALE GENOMIC DNA]</scope>
    <source>
        <strain evidence="2 3">JCM 31783</strain>
    </source>
</reference>
<dbReference type="EMBL" id="JBEDNQ010000004">
    <property type="protein sequence ID" value="MEQ3551206.1"/>
    <property type="molecule type" value="Genomic_DNA"/>
</dbReference>
<dbReference type="Gene3D" id="2.20.70.150">
    <property type="match status" value="1"/>
</dbReference>
<feature type="domain" description="Cupin type-2" evidence="1">
    <location>
        <begin position="74"/>
        <end position="142"/>
    </location>
</feature>
<name>A0ABV1K9Q1_9PSEU</name>
<dbReference type="PANTHER" id="PTHR36156">
    <property type="entry name" value="SLR2101 PROTEIN"/>
    <property type="match status" value="1"/>
</dbReference>
<dbReference type="Pfam" id="PF07883">
    <property type="entry name" value="Cupin_2"/>
    <property type="match status" value="1"/>
</dbReference>
<comment type="caution">
    <text evidence="2">The sequence shown here is derived from an EMBL/GenBank/DDBJ whole genome shotgun (WGS) entry which is preliminary data.</text>
</comment>
<proteinExistence type="predicted"/>
<keyword evidence="3" id="KW-1185">Reference proteome</keyword>
<dbReference type="RefSeq" id="WP_349298272.1">
    <property type="nucleotide sequence ID" value="NZ_JBEDNQ010000004.1"/>
</dbReference>
<sequence>MSFTFRRVVTGHDAAGSAVVESDEIVHSRPRFAGYDARVAWCTSSFPPSNEAMFAVAEDGPSTRGGRVLFRIGEFQPGDVVPSNMHRTETQDVAVVVSGRLDMVLDSGEVVESLGSGDVVVQRGTMHSWAVRGDEPVRVVFVLMDAQPLRVGDTELSEDVSVFDGRLHPMLTSGPSPAPPTR</sequence>
<dbReference type="SUPFAM" id="SSF51182">
    <property type="entry name" value="RmlC-like cupins"/>
    <property type="match status" value="1"/>
</dbReference>
<gene>
    <name evidence="2" type="ORF">WIS52_12060</name>
</gene>